<dbReference type="InterPro" id="IPR003661">
    <property type="entry name" value="HisK_dim/P_dom"/>
</dbReference>
<dbReference type="SMART" id="SM00388">
    <property type="entry name" value="HisKA"/>
    <property type="match status" value="1"/>
</dbReference>
<dbReference type="InterPro" id="IPR035965">
    <property type="entry name" value="PAS-like_dom_sf"/>
</dbReference>
<keyword evidence="18" id="KW-1185">Reference proteome</keyword>
<dbReference type="Gene3D" id="3.30.450.40">
    <property type="match status" value="2"/>
</dbReference>
<evidence type="ECO:0000256" key="7">
    <source>
        <dbReference type="ARBA" id="ARBA00022741"/>
    </source>
</evidence>
<dbReference type="GO" id="GO:0005886">
    <property type="term" value="C:plasma membrane"/>
    <property type="evidence" value="ECO:0007669"/>
    <property type="project" value="UniProtKB-SubCell"/>
</dbReference>
<dbReference type="SUPFAM" id="SSF47384">
    <property type="entry name" value="Homodimeric domain of signal transducing histidine kinase"/>
    <property type="match status" value="1"/>
</dbReference>
<dbReference type="GO" id="GO:0009927">
    <property type="term" value="F:histidine phosphotransfer kinase activity"/>
    <property type="evidence" value="ECO:0007669"/>
    <property type="project" value="TreeGrafter"/>
</dbReference>
<dbReference type="InterPro" id="IPR011006">
    <property type="entry name" value="CheY-like_superfamily"/>
</dbReference>
<dbReference type="Proteomes" id="UP000217771">
    <property type="component" value="Unassembled WGS sequence"/>
</dbReference>
<dbReference type="PROSITE" id="PS50113">
    <property type="entry name" value="PAC"/>
    <property type="match status" value="1"/>
</dbReference>
<keyword evidence="8 17" id="KW-0418">Kinase</keyword>
<dbReference type="PANTHER" id="PTHR43047:SF72">
    <property type="entry name" value="OSMOSENSING HISTIDINE PROTEIN KINASE SLN1"/>
    <property type="match status" value="1"/>
</dbReference>
<reference evidence="17 18" key="1">
    <citation type="submission" date="2017-08" db="EMBL/GenBank/DDBJ databases">
        <title>Halomonas alkalisoli sp. nov., isolated from saline alkaline soil.</title>
        <authorList>
            <person name="Wang D."/>
            <person name="Zhang G."/>
        </authorList>
    </citation>
    <scope>NUCLEOTIDE SEQUENCE [LARGE SCALE GENOMIC DNA]</scope>
    <source>
        <strain evidence="17 18">WRN001</strain>
    </source>
</reference>
<accession>A0A2A2EWA3</accession>
<evidence type="ECO:0000256" key="9">
    <source>
        <dbReference type="ARBA" id="ARBA00022840"/>
    </source>
</evidence>
<dbReference type="CDD" id="cd00130">
    <property type="entry name" value="PAS"/>
    <property type="match status" value="1"/>
</dbReference>
<dbReference type="PROSITE" id="PS50109">
    <property type="entry name" value="HIS_KIN"/>
    <property type="match status" value="1"/>
</dbReference>
<evidence type="ECO:0000256" key="6">
    <source>
        <dbReference type="ARBA" id="ARBA00022679"/>
    </source>
</evidence>
<dbReference type="SUPFAM" id="SSF55874">
    <property type="entry name" value="ATPase domain of HSP90 chaperone/DNA topoisomerase II/histidine kinase"/>
    <property type="match status" value="1"/>
</dbReference>
<feature type="domain" description="Response regulatory" evidence="14">
    <location>
        <begin position="740"/>
        <end position="857"/>
    </location>
</feature>
<feature type="domain" description="PAS" evidence="15">
    <location>
        <begin position="177"/>
        <end position="221"/>
    </location>
</feature>
<dbReference type="SUPFAM" id="SSF55785">
    <property type="entry name" value="PYP-like sensor domain (PAS domain)"/>
    <property type="match status" value="1"/>
</dbReference>
<dbReference type="PANTHER" id="PTHR43047">
    <property type="entry name" value="TWO-COMPONENT HISTIDINE PROTEIN KINASE"/>
    <property type="match status" value="1"/>
</dbReference>
<comment type="catalytic activity">
    <reaction evidence="1">
        <text>ATP + protein L-histidine = ADP + protein N-phospho-L-histidine.</text>
        <dbReference type="EC" id="2.7.13.3"/>
    </reaction>
</comment>
<keyword evidence="5 12" id="KW-0597">Phosphoprotein</keyword>
<evidence type="ECO:0000256" key="1">
    <source>
        <dbReference type="ARBA" id="ARBA00000085"/>
    </source>
</evidence>
<dbReference type="Gene3D" id="1.10.287.130">
    <property type="match status" value="1"/>
</dbReference>
<evidence type="ECO:0000256" key="4">
    <source>
        <dbReference type="ARBA" id="ARBA00022475"/>
    </source>
</evidence>
<dbReference type="InterPro" id="IPR005467">
    <property type="entry name" value="His_kinase_dom"/>
</dbReference>
<dbReference type="InterPro" id="IPR000014">
    <property type="entry name" value="PAS"/>
</dbReference>
<sequence length="864" mass="95563">MRPPEYPEDEALRLAALHSLALLDTPADEGFDSLTDLARDLFNVPFALVSLVDERRQWFKSCTGLGSQETPRDISFCGHAVAANAPLIVEDTFEHPDFADNPLVTGAPFIRFYAGFPLRPIDGHAVGTLCLIDTRPRGLDITQQRRLARLASQAEELLRLHVLRQQEHEERRRSQKLSGLLSSILQGSRDPIYARDSDGRYLIANQACYQLLGITADDYLSLVESMTPEQRGDFEIADYLPTAVVETLRSADARVLAENANQRVVLPPINGRRFRITKSPLHDDQGQPSGVVSVAHDITEPHRQAALLKILHQGITDYQALISGDRLWTFLIEALRELTDSDYALIGEVLPKHQAPALKIHTIANLSQRDESRLPIEELRSGDMLLTNPDSLLGRVFAHGETVLANDLPQQPHRGDFPPGHPPLYRYLGVPILEDDKVIGMYAIANGRNDYDQRTMEWLQPFTATCSLLINLYRHTRELSEARDQAEQANRAKSDFLSSMSHELRTPLNAIIGFAQLLANGRKSPLNERQLRQVQQIQKSGSHLLSLINEVLDLAKIEAGHLHLSLEEILLDDVIQDATETLDASAEAAGITLGKTASGSTAAVHADYTRVKQVLLNLLSNAIKYNHPGGWVHVHSEPRGECIRVVVSDTGFGVAPERQNELFEPFNRLEAEDSVIEGTGIGLALTKELVERMAGTLGVDSELGQGSRFWFELPVSRAYQASGAPRDAAPAIPPDRPRRRILHIEDNPASQRLMADVFHDQPDLELVTAASAEIGLEMTRSRPPALILMDIDLPGMNGLEAYRLLQCHASTRGIPAVAVSANDQASDMRRALRAGFAAYLTKPLDLEQLSAEIARQLAAGKHQE</sequence>
<proteinExistence type="predicted"/>
<dbReference type="FunFam" id="3.30.565.10:FF:000023">
    <property type="entry name" value="PAS domain-containing sensor histidine kinase"/>
    <property type="match status" value="1"/>
</dbReference>
<protein>
    <recommendedName>
        <fullName evidence="3">histidine kinase</fullName>
        <ecNumber evidence="3">2.7.13.3</ecNumber>
    </recommendedName>
</protein>
<dbReference type="PRINTS" id="PR00344">
    <property type="entry name" value="BCTRLSENSOR"/>
</dbReference>
<evidence type="ECO:0000256" key="10">
    <source>
        <dbReference type="ARBA" id="ARBA00023012"/>
    </source>
</evidence>
<evidence type="ECO:0000313" key="17">
    <source>
        <dbReference type="EMBL" id="PAU76744.1"/>
    </source>
</evidence>
<feature type="modified residue" description="4-aspartylphosphate" evidence="12">
    <location>
        <position position="790"/>
    </location>
</feature>
<dbReference type="RefSeq" id="WP_095621133.1">
    <property type="nucleotide sequence ID" value="NZ_NSKB01000004.1"/>
</dbReference>
<dbReference type="Pfam" id="PF00512">
    <property type="entry name" value="HisKA"/>
    <property type="match status" value="1"/>
</dbReference>
<evidence type="ECO:0000256" key="12">
    <source>
        <dbReference type="PROSITE-ProRule" id="PRU00169"/>
    </source>
</evidence>
<dbReference type="EC" id="2.7.13.3" evidence="3"/>
<comment type="caution">
    <text evidence="17">The sequence shown here is derived from an EMBL/GenBank/DDBJ whole genome shotgun (WGS) entry which is preliminary data.</text>
</comment>
<dbReference type="Pfam" id="PF01590">
    <property type="entry name" value="GAF"/>
    <property type="match status" value="1"/>
</dbReference>
<evidence type="ECO:0000256" key="2">
    <source>
        <dbReference type="ARBA" id="ARBA00004236"/>
    </source>
</evidence>
<dbReference type="Pfam" id="PF13185">
    <property type="entry name" value="GAF_2"/>
    <property type="match status" value="1"/>
</dbReference>
<dbReference type="FunFam" id="1.10.287.130:FF:000038">
    <property type="entry name" value="Sensory transduction histidine kinase"/>
    <property type="match status" value="1"/>
</dbReference>
<dbReference type="Gene3D" id="3.30.565.10">
    <property type="entry name" value="Histidine kinase-like ATPase, C-terminal domain"/>
    <property type="match status" value="1"/>
</dbReference>
<dbReference type="GO" id="GO:0000155">
    <property type="term" value="F:phosphorelay sensor kinase activity"/>
    <property type="evidence" value="ECO:0007669"/>
    <property type="project" value="InterPro"/>
</dbReference>
<dbReference type="OrthoDB" id="9797243at2"/>
<dbReference type="InterPro" id="IPR036890">
    <property type="entry name" value="HATPase_C_sf"/>
</dbReference>
<dbReference type="SUPFAM" id="SSF52172">
    <property type="entry name" value="CheY-like"/>
    <property type="match status" value="1"/>
</dbReference>
<dbReference type="InterPro" id="IPR004358">
    <property type="entry name" value="Sig_transdc_His_kin-like_C"/>
</dbReference>
<keyword evidence="7" id="KW-0547">Nucleotide-binding</keyword>
<evidence type="ECO:0000256" key="5">
    <source>
        <dbReference type="ARBA" id="ARBA00022553"/>
    </source>
</evidence>
<dbReference type="Gene3D" id="3.30.450.20">
    <property type="entry name" value="PAS domain"/>
    <property type="match status" value="1"/>
</dbReference>
<dbReference type="SMART" id="SM00448">
    <property type="entry name" value="REC"/>
    <property type="match status" value="1"/>
</dbReference>
<feature type="domain" description="PAC" evidence="16">
    <location>
        <begin position="258"/>
        <end position="310"/>
    </location>
</feature>
<dbReference type="Gene3D" id="3.40.50.2300">
    <property type="match status" value="1"/>
</dbReference>
<evidence type="ECO:0000259" key="16">
    <source>
        <dbReference type="PROSITE" id="PS50113"/>
    </source>
</evidence>
<comment type="subcellular location">
    <subcellularLocation>
        <location evidence="2">Cell membrane</location>
    </subcellularLocation>
</comment>
<organism evidence="17 18">
    <name type="scientific">Halomonas salipaludis</name>
    <dbReference type="NCBI Taxonomy" id="2032625"/>
    <lineage>
        <taxon>Bacteria</taxon>
        <taxon>Pseudomonadati</taxon>
        <taxon>Pseudomonadota</taxon>
        <taxon>Gammaproteobacteria</taxon>
        <taxon>Oceanospirillales</taxon>
        <taxon>Halomonadaceae</taxon>
        <taxon>Halomonas</taxon>
    </lineage>
</organism>
<name>A0A2A2EWA3_9GAMM</name>
<evidence type="ECO:0000256" key="3">
    <source>
        <dbReference type="ARBA" id="ARBA00012438"/>
    </source>
</evidence>
<dbReference type="AlphaFoldDB" id="A0A2A2EWA3"/>
<dbReference type="InterPro" id="IPR013656">
    <property type="entry name" value="PAS_4"/>
</dbReference>
<dbReference type="PROSITE" id="PS50112">
    <property type="entry name" value="PAS"/>
    <property type="match status" value="1"/>
</dbReference>
<dbReference type="InterPro" id="IPR001789">
    <property type="entry name" value="Sig_transdc_resp-reg_receiver"/>
</dbReference>
<evidence type="ECO:0000256" key="8">
    <source>
        <dbReference type="ARBA" id="ARBA00022777"/>
    </source>
</evidence>
<dbReference type="SMART" id="SM00065">
    <property type="entry name" value="GAF"/>
    <property type="match status" value="2"/>
</dbReference>
<dbReference type="CDD" id="cd00082">
    <property type="entry name" value="HisKA"/>
    <property type="match status" value="1"/>
</dbReference>
<dbReference type="Pfam" id="PF00072">
    <property type="entry name" value="Response_reg"/>
    <property type="match status" value="1"/>
</dbReference>
<gene>
    <name evidence="17" type="ORF">CK498_12235</name>
</gene>
<keyword evidence="11" id="KW-0472">Membrane</keyword>
<evidence type="ECO:0000313" key="18">
    <source>
        <dbReference type="Proteomes" id="UP000217771"/>
    </source>
</evidence>
<dbReference type="InterPro" id="IPR000700">
    <property type="entry name" value="PAS-assoc_C"/>
</dbReference>
<keyword evidence="6" id="KW-0808">Transferase</keyword>
<dbReference type="InterPro" id="IPR036097">
    <property type="entry name" value="HisK_dim/P_sf"/>
</dbReference>
<dbReference type="InterPro" id="IPR029016">
    <property type="entry name" value="GAF-like_dom_sf"/>
</dbReference>
<keyword evidence="10" id="KW-0902">Two-component regulatory system</keyword>
<dbReference type="Pfam" id="PF02518">
    <property type="entry name" value="HATPase_c"/>
    <property type="match status" value="1"/>
</dbReference>
<dbReference type="Pfam" id="PF08448">
    <property type="entry name" value="PAS_4"/>
    <property type="match status" value="1"/>
</dbReference>
<dbReference type="PROSITE" id="PS50110">
    <property type="entry name" value="RESPONSE_REGULATORY"/>
    <property type="match status" value="1"/>
</dbReference>
<keyword evidence="4" id="KW-1003">Cell membrane</keyword>
<evidence type="ECO:0000256" key="11">
    <source>
        <dbReference type="ARBA" id="ARBA00023136"/>
    </source>
</evidence>
<dbReference type="SUPFAM" id="SSF55781">
    <property type="entry name" value="GAF domain-like"/>
    <property type="match status" value="2"/>
</dbReference>
<evidence type="ECO:0000259" key="15">
    <source>
        <dbReference type="PROSITE" id="PS50112"/>
    </source>
</evidence>
<dbReference type="EMBL" id="NSKB01000004">
    <property type="protein sequence ID" value="PAU76744.1"/>
    <property type="molecule type" value="Genomic_DNA"/>
</dbReference>
<evidence type="ECO:0000259" key="13">
    <source>
        <dbReference type="PROSITE" id="PS50109"/>
    </source>
</evidence>
<dbReference type="InterPro" id="IPR003018">
    <property type="entry name" value="GAF"/>
</dbReference>
<evidence type="ECO:0000259" key="14">
    <source>
        <dbReference type="PROSITE" id="PS50110"/>
    </source>
</evidence>
<dbReference type="SMART" id="SM00387">
    <property type="entry name" value="HATPase_c"/>
    <property type="match status" value="1"/>
</dbReference>
<keyword evidence="9" id="KW-0067">ATP-binding</keyword>
<dbReference type="InterPro" id="IPR003594">
    <property type="entry name" value="HATPase_dom"/>
</dbReference>
<dbReference type="GO" id="GO:0005524">
    <property type="term" value="F:ATP binding"/>
    <property type="evidence" value="ECO:0007669"/>
    <property type="project" value="UniProtKB-KW"/>
</dbReference>
<feature type="domain" description="Histidine kinase" evidence="13">
    <location>
        <begin position="499"/>
        <end position="717"/>
    </location>
</feature>